<name>Q945E0_CASSA</name>
<proteinExistence type="evidence at transcript level"/>
<reference evidence="1" key="1">
    <citation type="journal article" date="2002" name="Physiol. Mol. Plant Pathol.">
        <title>Isolation of wound-responsive genes from chestnut (Castanea sativa) microstems by mRNA display and their differential expression upon wounding and infection with the chestnut blight fungus (Cryphonectria parasitica).</title>
        <authorList>
            <person name="Schafleitner R."/>
            <person name="Wilhelm E."/>
        </authorList>
    </citation>
    <scope>NUCLEOTIDE SEQUENCE</scope>
</reference>
<evidence type="ECO:0000313" key="1">
    <source>
        <dbReference type="EMBL" id="AAL15883.1"/>
    </source>
</evidence>
<accession>Q945E0</accession>
<protein>
    <submittedName>
        <fullName evidence="1">Putative pectin esterase</fullName>
    </submittedName>
</protein>
<organism evidence="1">
    <name type="scientific">Castanea sativa</name>
    <name type="common">Sweet chestnut</name>
    <dbReference type="NCBI Taxonomy" id="21020"/>
    <lineage>
        <taxon>Eukaryota</taxon>
        <taxon>Viridiplantae</taxon>
        <taxon>Streptophyta</taxon>
        <taxon>Embryophyta</taxon>
        <taxon>Tracheophyta</taxon>
        <taxon>Spermatophyta</taxon>
        <taxon>Magnoliopsida</taxon>
        <taxon>eudicotyledons</taxon>
        <taxon>Gunneridae</taxon>
        <taxon>Pentapetalae</taxon>
        <taxon>rosids</taxon>
        <taxon>fabids</taxon>
        <taxon>Fagales</taxon>
        <taxon>Fagaceae</taxon>
        <taxon>Castanea</taxon>
    </lineage>
</organism>
<feature type="non-terminal residue" evidence="1">
    <location>
        <position position="1"/>
    </location>
</feature>
<dbReference type="EMBL" id="AF417295">
    <property type="protein sequence ID" value="AAL15883.1"/>
    <property type="molecule type" value="mRNA"/>
</dbReference>
<sequence>SAAVLGCISQHFYRESEVYGTKDFIFSFQNCLDLVQFTFIFRTR</sequence>
<dbReference type="AlphaFoldDB" id="Q945E0"/>